<organism evidence="3 4">
    <name type="scientific">Tetracentron sinense</name>
    <name type="common">Spur-leaf</name>
    <dbReference type="NCBI Taxonomy" id="13715"/>
    <lineage>
        <taxon>Eukaryota</taxon>
        <taxon>Viridiplantae</taxon>
        <taxon>Streptophyta</taxon>
        <taxon>Embryophyta</taxon>
        <taxon>Tracheophyta</taxon>
        <taxon>Spermatophyta</taxon>
        <taxon>Magnoliopsida</taxon>
        <taxon>Trochodendrales</taxon>
        <taxon>Trochodendraceae</taxon>
        <taxon>Tetracentron</taxon>
    </lineage>
</organism>
<dbReference type="Proteomes" id="UP000655225">
    <property type="component" value="Unassembled WGS sequence"/>
</dbReference>
<protein>
    <recommendedName>
        <fullName evidence="2">Phytocyanin domain-containing protein</fullName>
    </recommendedName>
</protein>
<reference evidence="3 4" key="1">
    <citation type="submission" date="2020-04" db="EMBL/GenBank/DDBJ databases">
        <title>Plant Genome Project.</title>
        <authorList>
            <person name="Zhang R.-G."/>
        </authorList>
    </citation>
    <scope>NUCLEOTIDE SEQUENCE [LARGE SCALE GENOMIC DNA]</scope>
    <source>
        <strain evidence="3">YNK0</strain>
        <tissue evidence="3">Leaf</tissue>
    </source>
</reference>
<name>A0A835DL40_TETSI</name>
<keyword evidence="1" id="KW-0732">Signal</keyword>
<gene>
    <name evidence="3" type="ORF">HHK36_009545</name>
</gene>
<evidence type="ECO:0000313" key="3">
    <source>
        <dbReference type="EMBL" id="KAF8404657.1"/>
    </source>
</evidence>
<dbReference type="OMA" id="SSYFIWF"/>
<feature type="chain" id="PRO_5032608594" description="Phytocyanin domain-containing protein" evidence="1">
    <location>
        <begin position="30"/>
        <end position="67"/>
    </location>
</feature>
<dbReference type="Gene3D" id="2.60.40.420">
    <property type="entry name" value="Cupredoxins - blue copper proteins"/>
    <property type="match status" value="1"/>
</dbReference>
<dbReference type="GO" id="GO:0009055">
    <property type="term" value="F:electron transfer activity"/>
    <property type="evidence" value="ECO:0007669"/>
    <property type="project" value="InterPro"/>
</dbReference>
<comment type="caution">
    <text evidence="3">The sequence shown here is derived from an EMBL/GenBank/DDBJ whole genome shotgun (WGS) entry which is preliminary data.</text>
</comment>
<sequence>MAGAGAGAGAAAGIVCAILVLCCVVPSLATVYTVGDTTGWMTNVDYSTWTSGKTFAVGDSLDLYIDG</sequence>
<feature type="signal peptide" evidence="1">
    <location>
        <begin position="1"/>
        <end position="29"/>
    </location>
</feature>
<dbReference type="OrthoDB" id="206968at2759"/>
<dbReference type="InterPro" id="IPR008972">
    <property type="entry name" value="Cupredoxin"/>
</dbReference>
<dbReference type="EMBL" id="JABCRI010000006">
    <property type="protein sequence ID" value="KAF8404657.1"/>
    <property type="molecule type" value="Genomic_DNA"/>
</dbReference>
<accession>A0A835DL40</accession>
<evidence type="ECO:0000313" key="4">
    <source>
        <dbReference type="Proteomes" id="UP000655225"/>
    </source>
</evidence>
<evidence type="ECO:0000259" key="2">
    <source>
        <dbReference type="PROSITE" id="PS51485"/>
    </source>
</evidence>
<dbReference type="SUPFAM" id="SSF49503">
    <property type="entry name" value="Cupredoxins"/>
    <property type="match status" value="1"/>
</dbReference>
<dbReference type="InterPro" id="IPR003245">
    <property type="entry name" value="Phytocyanin_dom"/>
</dbReference>
<proteinExistence type="predicted"/>
<evidence type="ECO:0000256" key="1">
    <source>
        <dbReference type="SAM" id="SignalP"/>
    </source>
</evidence>
<dbReference type="Pfam" id="PF02298">
    <property type="entry name" value="Cu_bind_like"/>
    <property type="match status" value="1"/>
</dbReference>
<feature type="domain" description="Phytocyanin" evidence="2">
    <location>
        <begin position="30"/>
        <end position="67"/>
    </location>
</feature>
<keyword evidence="4" id="KW-1185">Reference proteome</keyword>
<dbReference type="PROSITE" id="PS51485">
    <property type="entry name" value="PHYTOCYANIN"/>
    <property type="match status" value="1"/>
</dbReference>
<dbReference type="AlphaFoldDB" id="A0A835DL40"/>